<gene>
    <name evidence="3" type="ordered locus">DMR_16890</name>
</gene>
<comment type="similarity">
    <text evidence="1">Belongs to the class A bacterial acid phosphatase family.</text>
</comment>
<dbReference type="AlphaFoldDB" id="C4XPK0"/>
<dbReference type="InterPro" id="IPR036938">
    <property type="entry name" value="PAP2/HPO_sf"/>
</dbReference>
<dbReference type="EC" id="3.1.3.2" evidence="1"/>
<evidence type="ECO:0000313" key="4">
    <source>
        <dbReference type="Proteomes" id="UP000009071"/>
    </source>
</evidence>
<reference evidence="3 4" key="1">
    <citation type="journal article" date="2009" name="Genome Res.">
        <title>Whole genome sequence of Desulfovibrio magneticus strain RS-1 revealed common gene clusters in magnetotactic bacteria.</title>
        <authorList>
            <person name="Nakazawa H."/>
            <person name="Arakaki A."/>
            <person name="Narita-Yamada S."/>
            <person name="Yashiro I."/>
            <person name="Jinno K."/>
            <person name="Aoki N."/>
            <person name="Tsuruyama A."/>
            <person name="Okamura Y."/>
            <person name="Tanikawa S."/>
            <person name="Fujita N."/>
            <person name="Takeyama H."/>
            <person name="Matsunaga T."/>
        </authorList>
    </citation>
    <scope>NUCLEOTIDE SEQUENCE [LARGE SCALE GENOMIC DNA]</scope>
    <source>
        <strain evidence="4">ATCC 700980 / DSM 13731 / RS-1</strain>
    </source>
</reference>
<sequence length="240" mass="26242">MPVNPRRSAMLARFRLLLLVLLLSLPQLAWSETQFVSPQQVDLARLLPPPPAMDSAEQRDEIALLLQLQKDRTPDMVAFAQADAAREVFRFTDVVGPQFTAEKLPVAAAFFKAVKENGDAILGNAKKHWDRPRPYAASSQIDPCVPKPGNASYPSGHSTYGTLMGIILANMVPEKAQALAARAEQYRFNREIGGVHYPSDVAAGRITGTVIAAFLFNSPEFQQQYAAARAEVRSALGLAQ</sequence>
<dbReference type="Proteomes" id="UP000009071">
    <property type="component" value="Chromosome"/>
</dbReference>
<dbReference type="CDD" id="cd03397">
    <property type="entry name" value="PAP2_acid_phosphatase"/>
    <property type="match status" value="1"/>
</dbReference>
<keyword evidence="4" id="KW-1185">Reference proteome</keyword>
<dbReference type="EMBL" id="AP010904">
    <property type="protein sequence ID" value="BAH75180.1"/>
    <property type="molecule type" value="Genomic_DNA"/>
</dbReference>
<evidence type="ECO:0000313" key="3">
    <source>
        <dbReference type="EMBL" id="BAH75180.1"/>
    </source>
</evidence>
<dbReference type="KEGG" id="dma:DMR_16890"/>
<dbReference type="Gene3D" id="1.20.144.10">
    <property type="entry name" value="Phosphatidic acid phosphatase type 2/haloperoxidase"/>
    <property type="match status" value="1"/>
</dbReference>
<evidence type="ECO:0000256" key="1">
    <source>
        <dbReference type="PIRNR" id="PIRNR000897"/>
    </source>
</evidence>
<dbReference type="GO" id="GO:0030288">
    <property type="term" value="C:outer membrane-bounded periplasmic space"/>
    <property type="evidence" value="ECO:0007669"/>
    <property type="project" value="InterPro"/>
</dbReference>
<protein>
    <recommendedName>
        <fullName evidence="1">Acid phosphatase</fullName>
        <ecNumber evidence="1">3.1.3.2</ecNumber>
    </recommendedName>
</protein>
<dbReference type="InterPro" id="IPR000326">
    <property type="entry name" value="PAP2/HPO"/>
</dbReference>
<dbReference type="Pfam" id="PF01569">
    <property type="entry name" value="PAP2"/>
    <property type="match status" value="1"/>
</dbReference>
<evidence type="ECO:0000259" key="2">
    <source>
        <dbReference type="SMART" id="SM00014"/>
    </source>
</evidence>
<dbReference type="SUPFAM" id="SSF48317">
    <property type="entry name" value="Acid phosphatase/Vanadium-dependent haloperoxidase"/>
    <property type="match status" value="1"/>
</dbReference>
<dbReference type="PIRSF" id="PIRSF000897">
    <property type="entry name" value="Acid_Ptase_ClsA"/>
    <property type="match status" value="1"/>
</dbReference>
<dbReference type="HOGENOM" id="CLU_079861_1_0_7"/>
<organism evidence="3 4">
    <name type="scientific">Solidesulfovibrio magneticus (strain ATCC 700980 / DSM 13731 / RS-1)</name>
    <name type="common">Desulfovibrio magneticus</name>
    <dbReference type="NCBI Taxonomy" id="573370"/>
    <lineage>
        <taxon>Bacteria</taxon>
        <taxon>Pseudomonadati</taxon>
        <taxon>Thermodesulfobacteriota</taxon>
        <taxon>Desulfovibrionia</taxon>
        <taxon>Desulfovibrionales</taxon>
        <taxon>Desulfovibrionaceae</taxon>
        <taxon>Solidesulfovibrio</taxon>
    </lineage>
</organism>
<dbReference type="SMART" id="SM00014">
    <property type="entry name" value="acidPPc"/>
    <property type="match status" value="1"/>
</dbReference>
<keyword evidence="1" id="KW-0378">Hydrolase</keyword>
<proteinExistence type="inferred from homology"/>
<dbReference type="eggNOG" id="COG0671">
    <property type="taxonomic scope" value="Bacteria"/>
</dbReference>
<name>C4XPK0_SOLM1</name>
<accession>C4XPK0</accession>
<dbReference type="SMR" id="C4XPK0"/>
<dbReference type="InterPro" id="IPR001011">
    <property type="entry name" value="Acid_Pase_classA_bac"/>
</dbReference>
<feature type="domain" description="Phosphatidic acid phosphatase type 2/haloperoxidase" evidence="2">
    <location>
        <begin position="104"/>
        <end position="216"/>
    </location>
</feature>
<dbReference type="STRING" id="573370.DMR_16890"/>
<dbReference type="GO" id="GO:0003993">
    <property type="term" value="F:acid phosphatase activity"/>
    <property type="evidence" value="ECO:0007669"/>
    <property type="project" value="UniProtKB-EC"/>
</dbReference>
<comment type="catalytic activity">
    <reaction evidence="1">
        <text>a phosphate monoester + H2O = an alcohol + phosphate</text>
        <dbReference type="Rhea" id="RHEA:15017"/>
        <dbReference type="ChEBI" id="CHEBI:15377"/>
        <dbReference type="ChEBI" id="CHEBI:30879"/>
        <dbReference type="ChEBI" id="CHEBI:43474"/>
        <dbReference type="ChEBI" id="CHEBI:67140"/>
        <dbReference type="EC" id="3.1.3.2"/>
    </reaction>
</comment>